<dbReference type="EMBL" id="QLNP01000038">
    <property type="protein sequence ID" value="RAM38736.1"/>
    <property type="molecule type" value="Genomic_DNA"/>
</dbReference>
<sequence>MTTISNAQLPGEAQRPSGDPLWCSECQTDEHLIVESIEALHPPQDGLVDVSYTCVECDHFYAHPAGVHDVAGVLNRHGQVLGVLQFGGEYFHCGAPMTSVSSGTSSIFGSELGRHRTIHDVHLPTRLLHCACGFQMEVPD</sequence>
<evidence type="ECO:0000313" key="2">
    <source>
        <dbReference type="EMBL" id="RAM38736.1"/>
    </source>
</evidence>
<reference evidence="2 3" key="1">
    <citation type="submission" date="2018-04" db="EMBL/GenBank/DDBJ databases">
        <title>Bacteria isolated from cave deposits of Manipur.</title>
        <authorList>
            <person name="Sahoo D."/>
            <person name="Sarangthem I."/>
            <person name="Nandeibam J."/>
        </authorList>
    </citation>
    <scope>NUCLEOTIDE SEQUENCE [LARGE SCALE GENOMIC DNA]</scope>
    <source>
        <strain evidence="3">mrc11</strain>
    </source>
</reference>
<proteinExistence type="predicted"/>
<dbReference type="OrthoDB" id="4951458at2"/>
<gene>
    <name evidence="2" type="ORF">DBZ45_03185</name>
</gene>
<name>A0A328HJF0_ARTGO</name>
<dbReference type="RefSeq" id="WP_111902521.1">
    <property type="nucleotide sequence ID" value="NZ_QLNP01000038.1"/>
</dbReference>
<evidence type="ECO:0000313" key="3">
    <source>
        <dbReference type="Proteomes" id="UP000249166"/>
    </source>
</evidence>
<accession>A0A328HJF0</accession>
<feature type="region of interest" description="Disordered" evidence="1">
    <location>
        <begin position="1"/>
        <end position="20"/>
    </location>
</feature>
<dbReference type="AlphaFoldDB" id="A0A328HJF0"/>
<evidence type="ECO:0000256" key="1">
    <source>
        <dbReference type="SAM" id="MobiDB-lite"/>
    </source>
</evidence>
<protein>
    <submittedName>
        <fullName evidence="2">Uncharacterized protein</fullName>
    </submittedName>
</protein>
<comment type="caution">
    <text evidence="2">The sequence shown here is derived from an EMBL/GenBank/DDBJ whole genome shotgun (WGS) entry which is preliminary data.</text>
</comment>
<organism evidence="2 3">
    <name type="scientific">Arthrobacter globiformis</name>
    <dbReference type="NCBI Taxonomy" id="1665"/>
    <lineage>
        <taxon>Bacteria</taxon>
        <taxon>Bacillati</taxon>
        <taxon>Actinomycetota</taxon>
        <taxon>Actinomycetes</taxon>
        <taxon>Micrococcales</taxon>
        <taxon>Micrococcaceae</taxon>
        <taxon>Arthrobacter</taxon>
    </lineage>
</organism>
<dbReference type="Proteomes" id="UP000249166">
    <property type="component" value="Unassembled WGS sequence"/>
</dbReference>